<name>X1BCY5_9ZZZZ</name>
<dbReference type="EMBL" id="BART01024786">
    <property type="protein sequence ID" value="GAG92885.1"/>
    <property type="molecule type" value="Genomic_DNA"/>
</dbReference>
<organism evidence="1">
    <name type="scientific">marine sediment metagenome</name>
    <dbReference type="NCBI Taxonomy" id="412755"/>
    <lineage>
        <taxon>unclassified sequences</taxon>
        <taxon>metagenomes</taxon>
        <taxon>ecological metagenomes</taxon>
    </lineage>
</organism>
<dbReference type="AlphaFoldDB" id="X1BCY5"/>
<gene>
    <name evidence="1" type="ORF">S01H4_44657</name>
</gene>
<protein>
    <recommendedName>
        <fullName evidence="2">Bacterial Ig-like domain-containing protein</fullName>
    </recommendedName>
</protein>
<sequence>LNVSGIDPNLDTIWYSVNNVNITLQNNTLQPLNDTIWAGLSEGSFTIEFYANDTFGYSSNCVNLTLIKDTILPLITVNSPANSTYYSEAPDMNITMSDSNLDTIWYTVNGMGTKVILSGVQTFDPDIWAGLGQGSFQINIFANDTAGNVNGSIILTLYKDTVAPLVIINLPLNNTHMKSNFNVSVTAYDPNPVTIWYEVYQVFFFTPVFLSNNTEEFFHNFIWSALLNDSFFVDVFAEDSLGNNDSIRLTLHKDTIKPKVDIILPQPNDIYGDIAPGFNVNI</sequence>
<feature type="non-terminal residue" evidence="1">
    <location>
        <position position="1"/>
    </location>
</feature>
<comment type="caution">
    <text evidence="1">The sequence shown here is derived from an EMBL/GenBank/DDBJ whole genome shotgun (WGS) entry which is preliminary data.</text>
</comment>
<proteinExistence type="predicted"/>
<evidence type="ECO:0008006" key="2">
    <source>
        <dbReference type="Google" id="ProtNLM"/>
    </source>
</evidence>
<evidence type="ECO:0000313" key="1">
    <source>
        <dbReference type="EMBL" id="GAG92885.1"/>
    </source>
</evidence>
<accession>X1BCY5</accession>
<feature type="non-terminal residue" evidence="1">
    <location>
        <position position="282"/>
    </location>
</feature>
<reference evidence="1" key="1">
    <citation type="journal article" date="2014" name="Front. Microbiol.">
        <title>High frequency of phylogenetically diverse reductive dehalogenase-homologous genes in deep subseafloor sedimentary metagenomes.</title>
        <authorList>
            <person name="Kawai M."/>
            <person name="Futagami T."/>
            <person name="Toyoda A."/>
            <person name="Takaki Y."/>
            <person name="Nishi S."/>
            <person name="Hori S."/>
            <person name="Arai W."/>
            <person name="Tsubouchi T."/>
            <person name="Morono Y."/>
            <person name="Uchiyama I."/>
            <person name="Ito T."/>
            <person name="Fujiyama A."/>
            <person name="Inagaki F."/>
            <person name="Takami H."/>
        </authorList>
    </citation>
    <scope>NUCLEOTIDE SEQUENCE</scope>
    <source>
        <strain evidence="1">Expedition CK06-06</strain>
    </source>
</reference>